<proteinExistence type="predicted"/>
<keyword evidence="1" id="KW-0808">Transferase</keyword>
<dbReference type="Gene3D" id="3.40.50.300">
    <property type="entry name" value="P-loop containing nucleotide triphosphate hydrolases"/>
    <property type="match status" value="1"/>
</dbReference>
<dbReference type="EMBL" id="JFBS01000001">
    <property type="protein sequence ID" value="EXG77842.1"/>
    <property type="molecule type" value="Genomic_DNA"/>
</dbReference>
<reference evidence="1" key="1">
    <citation type="submission" date="2013-07" db="EMBL/GenBank/DDBJ databases">
        <authorList>
            <consortium name="DOE Joint Genome Institute"/>
            <person name="Anderson I."/>
            <person name="Huntemann M."/>
            <person name="Han J."/>
            <person name="Chen A."/>
            <person name="Kyrpides N."/>
            <person name="Mavromatis K."/>
            <person name="Markowitz V."/>
            <person name="Palaniappan K."/>
            <person name="Ivanova N."/>
            <person name="Schaumberg A."/>
            <person name="Pati A."/>
            <person name="Liolios K."/>
            <person name="Nordberg H.P."/>
            <person name="Cantor M.N."/>
            <person name="Hua S.X."/>
            <person name="Woyke T."/>
        </authorList>
    </citation>
    <scope>NUCLEOTIDE SEQUENCE [LARGE SCALE GENOMIC DNA]</scope>
    <source>
        <strain evidence="1">DSM 17970</strain>
    </source>
</reference>
<dbReference type="Proteomes" id="UP000243438">
    <property type="component" value="Unassembled WGS sequence"/>
</dbReference>
<keyword evidence="2" id="KW-1185">Reference proteome</keyword>
<organism evidence="1 2">
    <name type="scientific">Xylanibacter oryzae DSM 17970</name>
    <dbReference type="NCBI Taxonomy" id="915438"/>
    <lineage>
        <taxon>Bacteria</taxon>
        <taxon>Pseudomonadati</taxon>
        <taxon>Bacteroidota</taxon>
        <taxon>Bacteroidia</taxon>
        <taxon>Bacteroidales</taxon>
        <taxon>Prevotellaceae</taxon>
        <taxon>Xylanibacter</taxon>
    </lineage>
</organism>
<dbReference type="Pfam" id="PF13189">
    <property type="entry name" value="Cytidylate_kin2"/>
    <property type="match status" value="1"/>
</dbReference>
<gene>
    <name evidence="1" type="ORF">XylorDRAFT_0189</name>
</gene>
<dbReference type="InterPro" id="IPR027417">
    <property type="entry name" value="P-loop_NTPase"/>
</dbReference>
<accession>A0ABP3BES5</accession>
<evidence type="ECO:0000313" key="2">
    <source>
        <dbReference type="Proteomes" id="UP000243438"/>
    </source>
</evidence>
<dbReference type="SUPFAM" id="SSF52540">
    <property type="entry name" value="P-loop containing nucleoside triphosphate hydrolases"/>
    <property type="match status" value="1"/>
</dbReference>
<dbReference type="GO" id="GO:0016301">
    <property type="term" value="F:kinase activity"/>
    <property type="evidence" value="ECO:0007669"/>
    <property type="project" value="UniProtKB-KW"/>
</dbReference>
<sequence length="197" mass="22298">MIITIARLCGCGALHVGENLAKHYGIPFYTRQTLMQLARDKGMLTEMDDFFEERPVNELLVAISSELSDARTGTTEKPLKILLDLIGTKDCIIIGRCGNYIFRNRTDLISVFLKGDLGTRIENIQKEKNLSLTDAREFVEDADDCRVRYHKFYTGLSWGNASDYDICLDSCRLGTEQTAEMIERYIDITGSKKASHL</sequence>
<comment type="caution">
    <text evidence="1">The sequence shown here is derived from an EMBL/GenBank/DDBJ whole genome shotgun (WGS) entry which is preliminary data.</text>
</comment>
<evidence type="ECO:0000313" key="1">
    <source>
        <dbReference type="EMBL" id="EXG77842.1"/>
    </source>
</evidence>
<keyword evidence="1" id="KW-0418">Kinase</keyword>
<protein>
    <submittedName>
        <fullName evidence="1">Cytidylate kinase</fullName>
    </submittedName>
</protein>
<name>A0ABP3BES5_9BACT</name>
<dbReference type="RefSeq" id="WP_036876140.1">
    <property type="nucleotide sequence ID" value="NZ_KK073873.1"/>
</dbReference>